<proteinExistence type="inferred from homology"/>
<evidence type="ECO:0000256" key="4">
    <source>
        <dbReference type="ARBA" id="ARBA00023180"/>
    </source>
</evidence>
<keyword evidence="3" id="KW-0378">Hydrolase</keyword>
<dbReference type="OrthoDB" id="19653at2759"/>
<gene>
    <name evidence="6" type="ORF">HAZT_HAZT002327</name>
</gene>
<reference evidence="6" key="1">
    <citation type="submission" date="2014-08" db="EMBL/GenBank/DDBJ databases">
        <authorList>
            <person name="Murali S."/>
            <person name="Richards S."/>
            <person name="Bandaranaike D."/>
            <person name="Bellair M."/>
            <person name="Blankenburg K."/>
            <person name="Chao H."/>
            <person name="Dinh H."/>
            <person name="Doddapaneni H."/>
            <person name="Dugan-Rocha S."/>
            <person name="Elkadiri S."/>
            <person name="Gnanaolivu R."/>
            <person name="Hughes D."/>
            <person name="Lee S."/>
            <person name="Li M."/>
            <person name="Ming W."/>
            <person name="Munidasa M."/>
            <person name="Muniz J."/>
            <person name="Nguyen L."/>
            <person name="Osuji N."/>
            <person name="Pu L.-L."/>
            <person name="Puazo M."/>
            <person name="Skinner E."/>
            <person name="Qu C."/>
            <person name="Quiroz J."/>
            <person name="Raj R."/>
            <person name="Weissenberger G."/>
            <person name="Xin Y."/>
            <person name="Zou X."/>
            <person name="Han Y."/>
            <person name="Worley K."/>
            <person name="Muzny D."/>
            <person name="Gibbs R."/>
        </authorList>
    </citation>
    <scope>NUCLEOTIDE SEQUENCE</scope>
    <source>
        <strain evidence="6">HAZT.00-mixed</strain>
        <tissue evidence="6">Whole organism</tissue>
    </source>
</reference>
<keyword evidence="4" id="KW-0325">Glycoprotein</keyword>
<dbReference type="InterPro" id="IPR002018">
    <property type="entry name" value="CarbesteraseB"/>
</dbReference>
<sequence length="365" mass="41047">SYYSVVSASYDAAPPRVVTPKGTYIGKHIVSGRQKRNVFAFTGIPYAKPPLGDLRFAYPERLTGRLGEHDATSPSPECLQWDHLRMRGVVGVEDCLYLDIYTNWPIVVFVHAGSWLAGGGAQDWFTADYLIENDVVVVNINHRLGALGFLSTEDRAAPGNYAMRDVILALEWIRENAWFFGGTNDTSGTAYSPHAISRDARAQAFALARTVGCPAGLESVQLIHCLRNMDANAIVGQIPTLFKWDEEPLPFGPVIDTWMMDEAFLPDEPHRLIHNNKFLQIPWMCGTNRDDGAFRVRDILHDDVLVRQLNTDWDRVGPVLLHLTKDSCKDPVAVARQIRQYYIKDKKFGDESSKEFVEVRCHNNA</sequence>
<comment type="similarity">
    <text evidence="1">Belongs to the type-B carboxylesterase/lipase family.</text>
</comment>
<dbReference type="EMBL" id="JQDR03000520">
    <property type="protein sequence ID" value="KAA0203843.1"/>
    <property type="molecule type" value="Genomic_DNA"/>
</dbReference>
<dbReference type="PANTHER" id="PTHR43142">
    <property type="entry name" value="CARBOXYLIC ESTER HYDROLASE"/>
    <property type="match status" value="1"/>
</dbReference>
<dbReference type="AlphaFoldDB" id="A0A6A0HDF4"/>
<feature type="domain" description="Carboxylesterase type B" evidence="5">
    <location>
        <begin position="15"/>
        <end position="183"/>
    </location>
</feature>
<name>A0A6A0HDF4_HYAAZ</name>
<reference evidence="6" key="3">
    <citation type="submission" date="2019-06" db="EMBL/GenBank/DDBJ databases">
        <authorList>
            <person name="Poynton C."/>
            <person name="Hasenbein S."/>
            <person name="Benoit J.B."/>
            <person name="Sepulveda M.S."/>
            <person name="Poelchau M.F."/>
            <person name="Murali S.C."/>
            <person name="Chen S."/>
            <person name="Glastad K.M."/>
            <person name="Werren J.H."/>
            <person name="Vineis J.H."/>
            <person name="Bowen J.L."/>
            <person name="Friedrich M."/>
            <person name="Jones J."/>
            <person name="Robertson H.M."/>
            <person name="Feyereisen R."/>
            <person name="Mechler-Hickson A."/>
            <person name="Mathers N."/>
            <person name="Lee C.E."/>
            <person name="Colbourne J.K."/>
            <person name="Biales A."/>
            <person name="Johnston J.S."/>
            <person name="Wellborn G.A."/>
            <person name="Rosendale A.J."/>
            <person name="Cridge A.G."/>
            <person name="Munoz-Torres M.C."/>
            <person name="Bain P.A."/>
            <person name="Manny A.R."/>
            <person name="Major K.M."/>
            <person name="Lambert F.N."/>
            <person name="Vulpe C.D."/>
            <person name="Tuck P."/>
            <person name="Blalock B.J."/>
            <person name="Lin Y.-Y."/>
            <person name="Smith M.E."/>
            <person name="Ochoa-Acuna H."/>
            <person name="Chen M.-J.M."/>
            <person name="Childers C.P."/>
            <person name="Qu J."/>
            <person name="Dugan S."/>
            <person name="Lee S.L."/>
            <person name="Chao H."/>
            <person name="Dinh H."/>
            <person name="Han Y."/>
            <person name="Doddapaneni H."/>
            <person name="Worley K.C."/>
            <person name="Muzny D.M."/>
            <person name="Gibbs R.A."/>
            <person name="Richards S."/>
        </authorList>
    </citation>
    <scope>NUCLEOTIDE SEQUENCE</scope>
    <source>
        <strain evidence="6">HAZT.00-mixed</strain>
        <tissue evidence="6">Whole organism</tissue>
    </source>
</reference>
<dbReference type="PANTHER" id="PTHR43142:SF1">
    <property type="entry name" value="CARBOXYLIC ESTER HYDROLASE"/>
    <property type="match status" value="1"/>
</dbReference>
<evidence type="ECO:0000259" key="5">
    <source>
        <dbReference type="Pfam" id="PF00135"/>
    </source>
</evidence>
<feature type="non-terminal residue" evidence="6">
    <location>
        <position position="1"/>
    </location>
</feature>
<organism evidence="6">
    <name type="scientific">Hyalella azteca</name>
    <name type="common">Amphipod</name>
    <dbReference type="NCBI Taxonomy" id="294128"/>
    <lineage>
        <taxon>Eukaryota</taxon>
        <taxon>Metazoa</taxon>
        <taxon>Ecdysozoa</taxon>
        <taxon>Arthropoda</taxon>
        <taxon>Crustacea</taxon>
        <taxon>Multicrustacea</taxon>
        <taxon>Malacostraca</taxon>
        <taxon>Eumalacostraca</taxon>
        <taxon>Peracarida</taxon>
        <taxon>Amphipoda</taxon>
        <taxon>Senticaudata</taxon>
        <taxon>Talitrida</taxon>
        <taxon>Talitroidea</taxon>
        <taxon>Hyalellidae</taxon>
        <taxon>Hyalella</taxon>
    </lineage>
</organism>
<dbReference type="GO" id="GO:0052689">
    <property type="term" value="F:carboxylic ester hydrolase activity"/>
    <property type="evidence" value="ECO:0007669"/>
    <property type="project" value="UniProtKB-KW"/>
</dbReference>
<dbReference type="Pfam" id="PF00135">
    <property type="entry name" value="COesterase"/>
    <property type="match status" value="2"/>
</dbReference>
<keyword evidence="2" id="KW-0719">Serine esterase</keyword>
<dbReference type="Gene3D" id="3.40.50.1820">
    <property type="entry name" value="alpha/beta hydrolase"/>
    <property type="match status" value="2"/>
</dbReference>
<feature type="domain" description="Carboxylesterase type B" evidence="5">
    <location>
        <begin position="187"/>
        <end position="358"/>
    </location>
</feature>
<reference evidence="6" key="2">
    <citation type="journal article" date="2018" name="Environ. Sci. Technol.">
        <title>The Toxicogenome of Hyalella azteca: A Model for Sediment Ecotoxicology and Evolutionary Toxicology.</title>
        <authorList>
            <person name="Poynton H.C."/>
            <person name="Hasenbein S."/>
            <person name="Benoit J.B."/>
            <person name="Sepulveda M.S."/>
            <person name="Poelchau M.F."/>
            <person name="Hughes D.S.T."/>
            <person name="Murali S.C."/>
            <person name="Chen S."/>
            <person name="Glastad K.M."/>
            <person name="Goodisman M.A.D."/>
            <person name="Werren J.H."/>
            <person name="Vineis J.H."/>
            <person name="Bowen J.L."/>
            <person name="Friedrich M."/>
            <person name="Jones J."/>
            <person name="Robertson H.M."/>
            <person name="Feyereisen R."/>
            <person name="Mechler-Hickson A."/>
            <person name="Mathers N."/>
            <person name="Lee C.E."/>
            <person name="Colbourne J.K."/>
            <person name="Biales A."/>
            <person name="Johnston J.S."/>
            <person name="Wellborn G.A."/>
            <person name="Rosendale A.J."/>
            <person name="Cridge A.G."/>
            <person name="Munoz-Torres M.C."/>
            <person name="Bain P.A."/>
            <person name="Manny A.R."/>
            <person name="Major K.M."/>
            <person name="Lambert F.N."/>
            <person name="Vulpe C.D."/>
            <person name="Tuck P."/>
            <person name="Blalock B.J."/>
            <person name="Lin Y.Y."/>
            <person name="Smith M.E."/>
            <person name="Ochoa-Acuna H."/>
            <person name="Chen M.M."/>
            <person name="Childers C.P."/>
            <person name="Qu J."/>
            <person name="Dugan S."/>
            <person name="Lee S.L."/>
            <person name="Chao H."/>
            <person name="Dinh H."/>
            <person name="Han Y."/>
            <person name="Doddapaneni H."/>
            <person name="Worley K.C."/>
            <person name="Muzny D.M."/>
            <person name="Gibbs R.A."/>
            <person name="Richards S."/>
        </authorList>
    </citation>
    <scope>NUCLEOTIDE SEQUENCE</scope>
    <source>
        <strain evidence="6">HAZT.00-mixed</strain>
        <tissue evidence="6">Whole organism</tissue>
    </source>
</reference>
<evidence type="ECO:0000256" key="2">
    <source>
        <dbReference type="ARBA" id="ARBA00022487"/>
    </source>
</evidence>
<dbReference type="InterPro" id="IPR029058">
    <property type="entry name" value="AB_hydrolase_fold"/>
</dbReference>
<accession>A0A6A0HDF4</accession>
<dbReference type="Proteomes" id="UP000711488">
    <property type="component" value="Unassembled WGS sequence"/>
</dbReference>
<protein>
    <submittedName>
        <fullName evidence="6">Esterase E4/FE4</fullName>
    </submittedName>
</protein>
<evidence type="ECO:0000313" key="6">
    <source>
        <dbReference type="EMBL" id="KAA0203843.1"/>
    </source>
</evidence>
<evidence type="ECO:0000256" key="1">
    <source>
        <dbReference type="ARBA" id="ARBA00005964"/>
    </source>
</evidence>
<comment type="caution">
    <text evidence="6">The sequence shown here is derived from an EMBL/GenBank/DDBJ whole genome shotgun (WGS) entry which is preliminary data.</text>
</comment>
<dbReference type="SUPFAM" id="SSF53474">
    <property type="entry name" value="alpha/beta-Hydrolases"/>
    <property type="match status" value="1"/>
</dbReference>
<evidence type="ECO:0000256" key="3">
    <source>
        <dbReference type="ARBA" id="ARBA00022801"/>
    </source>
</evidence>